<dbReference type="NCBIfam" id="TIGR03508">
    <property type="entry name" value="decahem_SO"/>
    <property type="match status" value="1"/>
</dbReference>
<evidence type="ECO:0000256" key="3">
    <source>
        <dbReference type="SAM" id="SignalP"/>
    </source>
</evidence>
<name>A0A844B3W9_9BURK</name>
<dbReference type="InterPro" id="IPR010177">
    <property type="entry name" value="Paired_CXXCH_1"/>
</dbReference>
<dbReference type="Gene3D" id="3.90.10.10">
    <property type="entry name" value="Cytochrome C3"/>
    <property type="match status" value="1"/>
</dbReference>
<reference evidence="5 6" key="1">
    <citation type="submission" date="2019-11" db="EMBL/GenBank/DDBJ databases">
        <title>Caenimonas koreensis gen. nov., sp. nov., isolated from activated sludge.</title>
        <authorList>
            <person name="Seung H.R."/>
        </authorList>
    </citation>
    <scope>NUCLEOTIDE SEQUENCE [LARGE SCALE GENOMIC DNA]</scope>
    <source>
        <strain evidence="5 6">EMB320</strain>
    </source>
</reference>
<dbReference type="InterPro" id="IPR020015">
    <property type="entry name" value="Decahaem_cyt-c_DmsE"/>
</dbReference>
<dbReference type="Gene3D" id="1.10.1130.10">
    <property type="entry name" value="Flavocytochrome C3, Chain A"/>
    <property type="match status" value="1"/>
</dbReference>
<feature type="domain" description="Doubled CXXCH motif" evidence="4">
    <location>
        <begin position="173"/>
        <end position="215"/>
    </location>
</feature>
<dbReference type="OrthoDB" id="9814800at2"/>
<dbReference type="InterPro" id="IPR051829">
    <property type="entry name" value="Multiheme_Cytochr_ET"/>
</dbReference>
<comment type="caution">
    <text evidence="5">The sequence shown here is derived from an EMBL/GenBank/DDBJ whole genome shotgun (WGS) entry which is preliminary data.</text>
</comment>
<feature type="signal peptide" evidence="3">
    <location>
        <begin position="1"/>
        <end position="28"/>
    </location>
</feature>
<evidence type="ECO:0000256" key="2">
    <source>
        <dbReference type="SAM" id="MobiDB-lite"/>
    </source>
</evidence>
<keyword evidence="6" id="KW-1185">Reference proteome</keyword>
<gene>
    <name evidence="5" type="ORF">GHT07_11580</name>
</gene>
<evidence type="ECO:0000313" key="5">
    <source>
        <dbReference type="EMBL" id="MRD47922.1"/>
    </source>
</evidence>
<feature type="domain" description="Doubled CXXCH motif" evidence="4">
    <location>
        <begin position="133"/>
        <end position="165"/>
    </location>
</feature>
<keyword evidence="1 3" id="KW-0732">Signal</keyword>
<dbReference type="Pfam" id="PF09699">
    <property type="entry name" value="Paired_CXXCH_1"/>
    <property type="match status" value="3"/>
</dbReference>
<proteinExistence type="predicted"/>
<evidence type="ECO:0000256" key="1">
    <source>
        <dbReference type="ARBA" id="ARBA00022729"/>
    </source>
</evidence>
<dbReference type="AlphaFoldDB" id="A0A844B3W9"/>
<sequence length="329" mass="34571">MTAAISRVLAALALAILGLLAPAGLAWSAGVDAAASAACVKCHDEEDLPESRRHAHSVLADARTPTCVTCHGMSPTHVTKPADAKERPAPDRVFGKNAKVPASTLNNACLTCHQKDAKRALWGGSQHDTSDLACSTCHKNHTSNDKVLARASQTEVCYTCHKEQRAQHARPSHHPVPEGRMSCSDCHNVHGSAGPKLAKRDSTNTTCYTCHAEKRGPFVHAHEPVDQDCASCHNPHGSTVASMLKARPPMLCQQCHTPHVAGGVGALGGQPGVFPPAVGAQATSSITGISGGKNVVNIWQGRSCTNCHTQVHGSNNPSATNPTPRLLTR</sequence>
<dbReference type="GO" id="GO:0016491">
    <property type="term" value="F:oxidoreductase activity"/>
    <property type="evidence" value="ECO:0007669"/>
    <property type="project" value="TreeGrafter"/>
</dbReference>
<evidence type="ECO:0000259" key="4">
    <source>
        <dbReference type="Pfam" id="PF09699"/>
    </source>
</evidence>
<dbReference type="SUPFAM" id="SSF48695">
    <property type="entry name" value="Multiheme cytochromes"/>
    <property type="match status" value="2"/>
</dbReference>
<dbReference type="PANTHER" id="PTHR35038">
    <property type="entry name" value="DISSIMILATORY SULFITE REDUCTASE SIRA"/>
    <property type="match status" value="1"/>
</dbReference>
<feature type="chain" id="PRO_5032448249" evidence="3">
    <location>
        <begin position="29"/>
        <end position="329"/>
    </location>
</feature>
<organism evidence="5 6">
    <name type="scientific">Caenimonas koreensis DSM 17982</name>
    <dbReference type="NCBI Taxonomy" id="1121255"/>
    <lineage>
        <taxon>Bacteria</taxon>
        <taxon>Pseudomonadati</taxon>
        <taxon>Pseudomonadota</taxon>
        <taxon>Betaproteobacteria</taxon>
        <taxon>Burkholderiales</taxon>
        <taxon>Comamonadaceae</taxon>
        <taxon>Caenimonas</taxon>
    </lineage>
</organism>
<evidence type="ECO:0000313" key="6">
    <source>
        <dbReference type="Proteomes" id="UP000487350"/>
    </source>
</evidence>
<dbReference type="PANTHER" id="PTHR35038:SF8">
    <property type="entry name" value="C-TYPE POLYHEME CYTOCHROME OMCC"/>
    <property type="match status" value="1"/>
</dbReference>
<dbReference type="Proteomes" id="UP000487350">
    <property type="component" value="Unassembled WGS sequence"/>
</dbReference>
<feature type="region of interest" description="Disordered" evidence="2">
    <location>
        <begin position="310"/>
        <end position="329"/>
    </location>
</feature>
<feature type="domain" description="Doubled CXXCH motif" evidence="4">
    <location>
        <begin position="222"/>
        <end position="259"/>
    </location>
</feature>
<dbReference type="InterPro" id="IPR036280">
    <property type="entry name" value="Multihaem_cyt_sf"/>
</dbReference>
<dbReference type="EMBL" id="WJBU01000010">
    <property type="protein sequence ID" value="MRD47922.1"/>
    <property type="molecule type" value="Genomic_DNA"/>
</dbReference>
<dbReference type="RefSeq" id="WP_153585246.1">
    <property type="nucleotide sequence ID" value="NZ_WJBU01000010.1"/>
</dbReference>
<feature type="compositionally biased region" description="Polar residues" evidence="2">
    <location>
        <begin position="310"/>
        <end position="323"/>
    </location>
</feature>
<dbReference type="NCBIfam" id="TIGR01905">
    <property type="entry name" value="paired_CXXCH_1"/>
    <property type="match status" value="3"/>
</dbReference>
<protein>
    <submittedName>
        <fullName evidence="5">DmsE family decaheme c-type cytochrome</fullName>
    </submittedName>
</protein>
<accession>A0A844B3W9</accession>